<proteinExistence type="predicted"/>
<evidence type="ECO:0000256" key="4">
    <source>
        <dbReference type="ARBA" id="ARBA00022989"/>
    </source>
</evidence>
<name>A0A8S1GTR1_9PELO</name>
<dbReference type="PANTHER" id="PTHR21229:SF2">
    <property type="entry name" value="RE59932P"/>
    <property type="match status" value="1"/>
</dbReference>
<evidence type="ECO:0000259" key="7">
    <source>
        <dbReference type="Pfam" id="PF06814"/>
    </source>
</evidence>
<dbReference type="EMBL" id="CAJGYM010000002">
    <property type="protein sequence ID" value="CAD6185040.1"/>
    <property type="molecule type" value="Genomic_DNA"/>
</dbReference>
<feature type="transmembrane region" description="Helical" evidence="6">
    <location>
        <begin position="332"/>
        <end position="355"/>
    </location>
</feature>
<keyword evidence="3" id="KW-0732">Signal</keyword>
<reference evidence="8" key="1">
    <citation type="submission" date="2020-10" db="EMBL/GenBank/DDBJ databases">
        <authorList>
            <person name="Kikuchi T."/>
        </authorList>
    </citation>
    <scope>NUCLEOTIDE SEQUENCE</scope>
    <source>
        <strain evidence="8">NKZ352</strain>
    </source>
</reference>
<feature type="transmembrane region" description="Helical" evidence="6">
    <location>
        <begin position="435"/>
        <end position="457"/>
    </location>
</feature>
<dbReference type="InterPro" id="IPR053937">
    <property type="entry name" value="GOST_TM"/>
</dbReference>
<dbReference type="InterPro" id="IPR009637">
    <property type="entry name" value="GPR107/GPR108-like"/>
</dbReference>
<keyword evidence="9" id="KW-1185">Reference proteome</keyword>
<evidence type="ECO:0000256" key="1">
    <source>
        <dbReference type="ARBA" id="ARBA00004141"/>
    </source>
</evidence>
<dbReference type="Pfam" id="PF06814">
    <property type="entry name" value="GOST_TM"/>
    <property type="match status" value="1"/>
</dbReference>
<dbReference type="AlphaFoldDB" id="A0A8S1GTR1"/>
<comment type="subcellular location">
    <subcellularLocation>
        <location evidence="1">Membrane</location>
        <topology evidence="1">Multi-pass membrane protein</topology>
    </subcellularLocation>
</comment>
<sequence length="594" mass="67882">MRRRDDWGQNLRVHRRGYAPSADAECTNRRSPNVLAIAENTTSTYLSAGNLPNIVISKIHHLSLRDDSRRNIVISNFGYGPNGTIDIGITNFTVPDKIKDSVDSTENADKLGVIGFSLSRGSEISHGVGSNPHVCQLQQTDQGFDAIFLFADLPNKRLRVYRSGVGRFIRLCPNHNECALGEALRRPKAEELNSTEQTEKKNDKGWFGNFFRKLLPVGAVDVAYDNYIPLEIKNSNQFSTNISIRFDGKIMGDYYFIFHNCYNYRAHGYSDRVAVDFTVDMIERNVHSYLSINEIPKPQVLLYVSMLFFFTAFFWAHRLCIAEKRDVYRVHYLMAILVFLKAFSLLFHGVNYYFVSKYGHQREIWAVVYYITHLLKGALLFGTIILIGTGYTFMKNFLSDRDRKVFMVVLPFQVLDNIFLIILSESEIGQESHQMWLKLFVFLDILCCFAVLLPIVWSIQHLHAGASSDGKAAFNLAKLRLFRQFYILVIAYIYTTRLFSVMLKVLLPAKADWVVLAVVELVTFLFFVVVGMKFRPGVANPYLKLATEEDDDQDGIALTKKTACWKEYSTATNTATLQIPNIPKMMSSNFSTKR</sequence>
<comment type="caution">
    <text evidence="8">The sequence shown here is derived from an EMBL/GenBank/DDBJ whole genome shotgun (WGS) entry which is preliminary data.</text>
</comment>
<evidence type="ECO:0000256" key="2">
    <source>
        <dbReference type="ARBA" id="ARBA00022692"/>
    </source>
</evidence>
<dbReference type="OrthoDB" id="29657at2759"/>
<keyword evidence="4 6" id="KW-1133">Transmembrane helix</keyword>
<evidence type="ECO:0000256" key="5">
    <source>
        <dbReference type="ARBA" id="ARBA00023136"/>
    </source>
</evidence>
<organism evidence="8 9">
    <name type="scientific">Caenorhabditis auriculariae</name>
    <dbReference type="NCBI Taxonomy" id="2777116"/>
    <lineage>
        <taxon>Eukaryota</taxon>
        <taxon>Metazoa</taxon>
        <taxon>Ecdysozoa</taxon>
        <taxon>Nematoda</taxon>
        <taxon>Chromadorea</taxon>
        <taxon>Rhabditida</taxon>
        <taxon>Rhabditina</taxon>
        <taxon>Rhabditomorpha</taxon>
        <taxon>Rhabditoidea</taxon>
        <taxon>Rhabditidae</taxon>
        <taxon>Peloderinae</taxon>
        <taxon>Caenorhabditis</taxon>
    </lineage>
</organism>
<dbReference type="GO" id="GO:0016020">
    <property type="term" value="C:membrane"/>
    <property type="evidence" value="ECO:0007669"/>
    <property type="project" value="UniProtKB-SubCell"/>
</dbReference>
<evidence type="ECO:0000256" key="3">
    <source>
        <dbReference type="ARBA" id="ARBA00022729"/>
    </source>
</evidence>
<gene>
    <name evidence="8" type="ORF">CAUJ_LOCUS959</name>
</gene>
<evidence type="ECO:0000313" key="8">
    <source>
        <dbReference type="EMBL" id="CAD6185040.1"/>
    </source>
</evidence>
<dbReference type="PANTHER" id="PTHR21229">
    <property type="entry name" value="LUNG SEVEN TRANSMEMBRANE RECEPTOR"/>
    <property type="match status" value="1"/>
</dbReference>
<feature type="transmembrane region" description="Helical" evidence="6">
    <location>
        <begin position="485"/>
        <end position="507"/>
    </location>
</feature>
<protein>
    <recommendedName>
        <fullName evidence="7">GOST seven transmembrane domain-containing protein</fullName>
    </recommendedName>
</protein>
<feature type="transmembrane region" description="Helical" evidence="6">
    <location>
        <begin position="367"/>
        <end position="393"/>
    </location>
</feature>
<feature type="transmembrane region" description="Helical" evidence="6">
    <location>
        <begin position="513"/>
        <end position="534"/>
    </location>
</feature>
<feature type="transmembrane region" description="Helical" evidence="6">
    <location>
        <begin position="300"/>
        <end position="320"/>
    </location>
</feature>
<feature type="transmembrane region" description="Helical" evidence="6">
    <location>
        <begin position="405"/>
        <end position="423"/>
    </location>
</feature>
<feature type="domain" description="GOST seven transmembrane" evidence="7">
    <location>
        <begin position="299"/>
        <end position="540"/>
    </location>
</feature>
<accession>A0A8S1GTR1</accession>
<dbReference type="GO" id="GO:0005794">
    <property type="term" value="C:Golgi apparatus"/>
    <property type="evidence" value="ECO:0007669"/>
    <property type="project" value="TreeGrafter"/>
</dbReference>
<keyword evidence="2 6" id="KW-0812">Transmembrane</keyword>
<evidence type="ECO:0000256" key="6">
    <source>
        <dbReference type="SAM" id="Phobius"/>
    </source>
</evidence>
<keyword evidence="5 6" id="KW-0472">Membrane</keyword>
<dbReference type="Proteomes" id="UP000835052">
    <property type="component" value="Unassembled WGS sequence"/>
</dbReference>
<evidence type="ECO:0000313" key="9">
    <source>
        <dbReference type="Proteomes" id="UP000835052"/>
    </source>
</evidence>